<feature type="coiled-coil region" evidence="1">
    <location>
        <begin position="125"/>
        <end position="217"/>
    </location>
</feature>
<dbReference type="Proteomes" id="UP000828390">
    <property type="component" value="Unassembled WGS sequence"/>
</dbReference>
<sequence>MSSSARQRTARLFAIQGQGYPKLDHDPGGAAAASHVGAMASHAFPSDSETEGDEGMTPVLVDELTGINRTLEKQIETLRLRLDFDSRHHEAEKHALLVETGAKLKAKTEEIDIMKNQLIAKDSKVKEIEKDNERKSNEISALRREIETLNNDVVGAKAYANDLMSQMSALTREKEKLEREGVFGDKELEMLALRKEVSDLKSNLTMLEDELSKARDLIATQGNKLKLVDSDKKSLQFKFKEELARVSHSMRMEVERMRDVMKKQWEEMRSLREQNFSMSKDIKDIRSLLINGCLDDDSKLQQQQEEGQGHPQGNTTVPGQFASAHQVALPQTARGSKQTTNGFNMGALKPSLPVLNKESGKKTTNRRK</sequence>
<organism evidence="3 4">
    <name type="scientific">Dreissena polymorpha</name>
    <name type="common">Zebra mussel</name>
    <name type="synonym">Mytilus polymorpha</name>
    <dbReference type="NCBI Taxonomy" id="45954"/>
    <lineage>
        <taxon>Eukaryota</taxon>
        <taxon>Metazoa</taxon>
        <taxon>Spiralia</taxon>
        <taxon>Lophotrochozoa</taxon>
        <taxon>Mollusca</taxon>
        <taxon>Bivalvia</taxon>
        <taxon>Autobranchia</taxon>
        <taxon>Heteroconchia</taxon>
        <taxon>Euheterodonta</taxon>
        <taxon>Imparidentia</taxon>
        <taxon>Neoheterodontei</taxon>
        <taxon>Myida</taxon>
        <taxon>Dreissenoidea</taxon>
        <taxon>Dreissenidae</taxon>
        <taxon>Dreissena</taxon>
    </lineage>
</organism>
<proteinExistence type="predicted"/>
<evidence type="ECO:0000256" key="1">
    <source>
        <dbReference type="SAM" id="Coils"/>
    </source>
</evidence>
<feature type="compositionally biased region" description="Polar residues" evidence="2">
    <location>
        <begin position="333"/>
        <end position="343"/>
    </location>
</feature>
<dbReference type="EMBL" id="JAIWYP010000002">
    <property type="protein sequence ID" value="KAH3867396.1"/>
    <property type="molecule type" value="Genomic_DNA"/>
</dbReference>
<reference evidence="3" key="1">
    <citation type="journal article" date="2019" name="bioRxiv">
        <title>The Genome of the Zebra Mussel, Dreissena polymorpha: A Resource for Invasive Species Research.</title>
        <authorList>
            <person name="McCartney M.A."/>
            <person name="Auch B."/>
            <person name="Kono T."/>
            <person name="Mallez S."/>
            <person name="Zhang Y."/>
            <person name="Obille A."/>
            <person name="Becker A."/>
            <person name="Abrahante J.E."/>
            <person name="Garbe J."/>
            <person name="Badalamenti J.P."/>
            <person name="Herman A."/>
            <person name="Mangelson H."/>
            <person name="Liachko I."/>
            <person name="Sullivan S."/>
            <person name="Sone E.D."/>
            <person name="Koren S."/>
            <person name="Silverstein K.A.T."/>
            <person name="Beckman K.B."/>
            <person name="Gohl D.M."/>
        </authorList>
    </citation>
    <scope>NUCLEOTIDE SEQUENCE</scope>
    <source>
        <strain evidence="3">Duluth1</strain>
        <tissue evidence="3">Whole animal</tissue>
    </source>
</reference>
<keyword evidence="1" id="KW-0175">Coiled coil</keyword>
<reference evidence="3" key="2">
    <citation type="submission" date="2020-11" db="EMBL/GenBank/DDBJ databases">
        <authorList>
            <person name="McCartney M.A."/>
            <person name="Auch B."/>
            <person name="Kono T."/>
            <person name="Mallez S."/>
            <person name="Becker A."/>
            <person name="Gohl D.M."/>
            <person name="Silverstein K.A.T."/>
            <person name="Koren S."/>
            <person name="Bechman K.B."/>
            <person name="Herman A."/>
            <person name="Abrahante J.E."/>
            <person name="Garbe J."/>
        </authorList>
    </citation>
    <scope>NUCLEOTIDE SEQUENCE</scope>
    <source>
        <strain evidence="3">Duluth1</strain>
        <tissue evidence="3">Whole animal</tissue>
    </source>
</reference>
<keyword evidence="4" id="KW-1185">Reference proteome</keyword>
<evidence type="ECO:0000313" key="4">
    <source>
        <dbReference type="Proteomes" id="UP000828390"/>
    </source>
</evidence>
<feature type="region of interest" description="Disordered" evidence="2">
    <location>
        <begin position="300"/>
        <end position="368"/>
    </location>
</feature>
<accession>A0A9D4M0J5</accession>
<dbReference type="OrthoDB" id="6096980at2759"/>
<protein>
    <submittedName>
        <fullName evidence="3">Uncharacterized protein</fullName>
    </submittedName>
</protein>
<evidence type="ECO:0000256" key="2">
    <source>
        <dbReference type="SAM" id="MobiDB-lite"/>
    </source>
</evidence>
<comment type="caution">
    <text evidence="3">The sequence shown here is derived from an EMBL/GenBank/DDBJ whole genome shotgun (WGS) entry which is preliminary data.</text>
</comment>
<dbReference type="AlphaFoldDB" id="A0A9D4M0J5"/>
<evidence type="ECO:0000313" key="3">
    <source>
        <dbReference type="EMBL" id="KAH3867396.1"/>
    </source>
</evidence>
<gene>
    <name evidence="3" type="ORF">DPMN_030522</name>
</gene>
<name>A0A9D4M0J5_DREPO</name>